<evidence type="ECO:0000313" key="1">
    <source>
        <dbReference type="EMBL" id="CAG7732572.1"/>
    </source>
</evidence>
<reference evidence="1" key="1">
    <citation type="submission" date="2021-06" db="EMBL/GenBank/DDBJ databases">
        <authorList>
            <person name="Hodson N. C."/>
            <person name="Mongue J. A."/>
            <person name="Jaron S. K."/>
        </authorList>
    </citation>
    <scope>NUCLEOTIDE SEQUENCE</scope>
</reference>
<accession>A0A8J2PAP8</accession>
<dbReference type="AlphaFoldDB" id="A0A8J2PAP8"/>
<organism evidence="1 2">
    <name type="scientific">Allacma fusca</name>
    <dbReference type="NCBI Taxonomy" id="39272"/>
    <lineage>
        <taxon>Eukaryota</taxon>
        <taxon>Metazoa</taxon>
        <taxon>Ecdysozoa</taxon>
        <taxon>Arthropoda</taxon>
        <taxon>Hexapoda</taxon>
        <taxon>Collembola</taxon>
        <taxon>Symphypleona</taxon>
        <taxon>Sminthuridae</taxon>
        <taxon>Allacma</taxon>
    </lineage>
</organism>
<comment type="caution">
    <text evidence="1">The sequence shown here is derived from an EMBL/GenBank/DDBJ whole genome shotgun (WGS) entry which is preliminary data.</text>
</comment>
<dbReference type="Proteomes" id="UP000708208">
    <property type="component" value="Unassembled WGS sequence"/>
</dbReference>
<proteinExistence type="predicted"/>
<keyword evidence="2" id="KW-1185">Reference proteome</keyword>
<name>A0A8J2PAP8_9HEXA</name>
<feature type="non-terminal residue" evidence="1">
    <location>
        <position position="1"/>
    </location>
</feature>
<gene>
    <name evidence="1" type="ORF">AFUS01_LOCUS21082</name>
</gene>
<sequence length="30" mass="3338">QLQKARKLGTLPITVEPILDASLHFNSIFS</sequence>
<protein>
    <submittedName>
        <fullName evidence="1">Uncharacterized protein</fullName>
    </submittedName>
</protein>
<evidence type="ECO:0000313" key="2">
    <source>
        <dbReference type="Proteomes" id="UP000708208"/>
    </source>
</evidence>
<dbReference type="EMBL" id="CAJVCH010234103">
    <property type="protein sequence ID" value="CAG7732572.1"/>
    <property type="molecule type" value="Genomic_DNA"/>
</dbReference>